<dbReference type="PROSITE" id="PS50011">
    <property type="entry name" value="PROTEIN_KINASE_DOM"/>
    <property type="match status" value="1"/>
</dbReference>
<dbReference type="SMART" id="SM00220">
    <property type="entry name" value="S_TKc"/>
    <property type="match status" value="1"/>
</dbReference>
<accession>A0AAU7C8S5</accession>
<dbReference type="SUPFAM" id="SSF56112">
    <property type="entry name" value="Protein kinase-like (PK-like)"/>
    <property type="match status" value="1"/>
</dbReference>
<evidence type="ECO:0000259" key="8">
    <source>
        <dbReference type="PROSITE" id="PS50011"/>
    </source>
</evidence>
<evidence type="ECO:0000256" key="7">
    <source>
        <dbReference type="SAM" id="Phobius"/>
    </source>
</evidence>
<organism evidence="9">
    <name type="scientific">Singulisphaera sp. Ch08</name>
    <dbReference type="NCBI Taxonomy" id="3120278"/>
    <lineage>
        <taxon>Bacteria</taxon>
        <taxon>Pseudomonadati</taxon>
        <taxon>Planctomycetota</taxon>
        <taxon>Planctomycetia</taxon>
        <taxon>Isosphaerales</taxon>
        <taxon>Isosphaeraceae</taxon>
        <taxon>Singulisphaera</taxon>
    </lineage>
</organism>
<keyword evidence="7" id="KW-0812">Transmembrane</keyword>
<dbReference type="InterPro" id="IPR011009">
    <property type="entry name" value="Kinase-like_dom_sf"/>
</dbReference>
<dbReference type="Gene3D" id="1.10.510.10">
    <property type="entry name" value="Transferase(Phosphotransferase) domain 1"/>
    <property type="match status" value="1"/>
</dbReference>
<gene>
    <name evidence="9" type="ORF">V5E97_24795</name>
</gene>
<reference evidence="9" key="1">
    <citation type="submission" date="2024-05" db="EMBL/GenBank/DDBJ databases">
        <title>Planctomycetes of the genus Singulisphaera possess chitinolytic capabilities.</title>
        <authorList>
            <person name="Ivanova A."/>
        </authorList>
    </citation>
    <scope>NUCLEOTIDE SEQUENCE</scope>
    <source>
        <strain evidence="9">Ch08T</strain>
    </source>
</reference>
<keyword evidence="7" id="KW-0472">Membrane</keyword>
<evidence type="ECO:0000256" key="6">
    <source>
        <dbReference type="SAM" id="MobiDB-lite"/>
    </source>
</evidence>
<keyword evidence="3 9" id="KW-0418">Kinase</keyword>
<dbReference type="InterPro" id="IPR005532">
    <property type="entry name" value="SUMF_dom"/>
</dbReference>
<dbReference type="Gene3D" id="3.30.200.20">
    <property type="entry name" value="Phosphorylase Kinase, domain 1"/>
    <property type="match status" value="1"/>
</dbReference>
<sequence length="870" mass="94291">MTEATLNHPGDEALRALSLGQLSEFELVQISSHLDDCPVCCGRIDQLTTDDDLLTRLQQSAASRENVLVSPAQRRSAVRALRQLEEGRSVTRKRDREAGIDFGIANASAVQTHRDPSPSQGLPEELTKFLAPPERPDEIGRLGPYRILSVLGHGGMGVVFRAHDPALDRVVALKAMLPGMAAVSTAKERFLREAKAAAALKHPHVVTVFQVGEDRGAPYLAMEFLEGEPLDNRIRREGRLPLAEVLCIGREAALGLAAAHARGLVHRDIKPANLWLEGSTGHVKVLDFGLVQAQADQTHLTQMGLIVGTPAYMAPEQAEGKPVDPRCDLFSLGCVLYQMSTGSLPYHGESTIAVLRALALHEPPPVCEVRPEAPLGLSSLVIRLLAKKPEDRLASAQEVAETLLALEQLPTTQFLPKPQARPARKRRQPLVAVAVAALALAVSLLLVLWPTPHGTVRIESDDPAVEVVFDKDGPTIKGADKEPITLRAGEHGVRIQRGDFTFEADKLVLKQGAALILKVELLQGKVQVVQNGQVVAAQAMPSAAPPLAKAPFDARQARDHQEAWAKYLGVPVVTTNALGMTFRLIPPGEFTMGVTVAEEEAWENMGPYPAHGHMAVPAHPVRLPRPFYLGEREVRYGDFLDLMKREPGDEPESPHNEPDGVLLSRCTWFDSIAFCNRLSEREGLTPAYQVAGQAVTVTPGATGYRLPTEAEWEFACRAGTTSLWHFGMTAQEAQARFVRNAAAAQAYLRIRTPDPNPFGLVGMYAGSSEWCWDWYSPSYYRDCDDRGVVVDPRGPHAGEARVTRGGTFFADAGGDLTLSNSAARNPSDPRKPLGINGFGRVVLPIPTKGQANSSFKRGAPSDPSGPFGPP</sequence>
<dbReference type="Pfam" id="PF00069">
    <property type="entry name" value="Pkinase"/>
    <property type="match status" value="1"/>
</dbReference>
<dbReference type="PANTHER" id="PTHR43289:SF34">
    <property type="entry name" value="SERINE_THREONINE-PROTEIN KINASE YBDM-RELATED"/>
    <property type="match status" value="1"/>
</dbReference>
<evidence type="ECO:0000256" key="3">
    <source>
        <dbReference type="ARBA" id="ARBA00022777"/>
    </source>
</evidence>
<dbReference type="PROSITE" id="PS00107">
    <property type="entry name" value="PROTEIN_KINASE_ATP"/>
    <property type="match status" value="1"/>
</dbReference>
<evidence type="ECO:0000256" key="2">
    <source>
        <dbReference type="ARBA" id="ARBA00022741"/>
    </source>
</evidence>
<keyword evidence="2 5" id="KW-0547">Nucleotide-binding</keyword>
<dbReference type="GO" id="GO:0004674">
    <property type="term" value="F:protein serine/threonine kinase activity"/>
    <property type="evidence" value="ECO:0007669"/>
    <property type="project" value="TreeGrafter"/>
</dbReference>
<dbReference type="CDD" id="cd14014">
    <property type="entry name" value="STKc_PknB_like"/>
    <property type="match status" value="1"/>
</dbReference>
<dbReference type="InterPro" id="IPR042095">
    <property type="entry name" value="SUMF_sf"/>
</dbReference>
<keyword evidence="4 5" id="KW-0067">ATP-binding</keyword>
<dbReference type="InterPro" id="IPR000719">
    <property type="entry name" value="Prot_kinase_dom"/>
</dbReference>
<dbReference type="InterPro" id="IPR017441">
    <property type="entry name" value="Protein_kinase_ATP_BS"/>
</dbReference>
<protein>
    <submittedName>
        <fullName evidence="9">Bifunctional serine/threonine-protein kinase/formylglycine-generating enzyme family protein</fullName>
    </submittedName>
</protein>
<dbReference type="PANTHER" id="PTHR43289">
    <property type="entry name" value="MITOGEN-ACTIVATED PROTEIN KINASE KINASE KINASE 20-RELATED"/>
    <property type="match status" value="1"/>
</dbReference>
<evidence type="ECO:0000256" key="4">
    <source>
        <dbReference type="ARBA" id="ARBA00022840"/>
    </source>
</evidence>
<dbReference type="SUPFAM" id="SSF56436">
    <property type="entry name" value="C-type lectin-like"/>
    <property type="match status" value="1"/>
</dbReference>
<feature type="domain" description="Protein kinase" evidence="8">
    <location>
        <begin position="145"/>
        <end position="404"/>
    </location>
</feature>
<keyword evidence="7" id="KW-1133">Transmembrane helix</keyword>
<dbReference type="Gene3D" id="3.90.1580.10">
    <property type="entry name" value="paralog of FGE (formylglycine-generating enzyme)"/>
    <property type="match status" value="1"/>
</dbReference>
<dbReference type="Pfam" id="PF03781">
    <property type="entry name" value="FGE-sulfatase"/>
    <property type="match status" value="1"/>
</dbReference>
<dbReference type="InterPro" id="IPR016187">
    <property type="entry name" value="CTDL_fold"/>
</dbReference>
<dbReference type="RefSeq" id="WP_406694296.1">
    <property type="nucleotide sequence ID" value="NZ_CP155447.1"/>
</dbReference>
<feature type="region of interest" description="Disordered" evidence="6">
    <location>
        <begin position="844"/>
        <end position="870"/>
    </location>
</feature>
<evidence type="ECO:0000256" key="5">
    <source>
        <dbReference type="PROSITE-ProRule" id="PRU10141"/>
    </source>
</evidence>
<dbReference type="EMBL" id="CP155447">
    <property type="protein sequence ID" value="XBH01557.1"/>
    <property type="molecule type" value="Genomic_DNA"/>
</dbReference>
<proteinExistence type="predicted"/>
<feature type="transmembrane region" description="Helical" evidence="7">
    <location>
        <begin position="430"/>
        <end position="449"/>
    </location>
</feature>
<dbReference type="GO" id="GO:0005524">
    <property type="term" value="F:ATP binding"/>
    <property type="evidence" value="ECO:0007669"/>
    <property type="project" value="UniProtKB-UniRule"/>
</dbReference>
<evidence type="ECO:0000313" key="9">
    <source>
        <dbReference type="EMBL" id="XBH01557.1"/>
    </source>
</evidence>
<feature type="region of interest" description="Disordered" evidence="6">
    <location>
        <begin position="105"/>
        <end position="124"/>
    </location>
</feature>
<name>A0AAU7C8S5_9BACT</name>
<feature type="binding site" evidence="5">
    <location>
        <position position="174"/>
    </location>
    <ligand>
        <name>ATP</name>
        <dbReference type="ChEBI" id="CHEBI:30616"/>
    </ligand>
</feature>
<keyword evidence="1" id="KW-0808">Transferase</keyword>
<dbReference type="AlphaFoldDB" id="A0AAU7C8S5"/>
<evidence type="ECO:0000256" key="1">
    <source>
        <dbReference type="ARBA" id="ARBA00022679"/>
    </source>
</evidence>